<dbReference type="InterPro" id="IPR002403">
    <property type="entry name" value="Cyt_P450_E_grp-IV"/>
</dbReference>
<dbReference type="GO" id="GO:0020037">
    <property type="term" value="F:heme binding"/>
    <property type="evidence" value="ECO:0007669"/>
    <property type="project" value="InterPro"/>
</dbReference>
<dbReference type="InterPro" id="IPR036396">
    <property type="entry name" value="Cyt_P450_sf"/>
</dbReference>
<name>A0AAD2Q1R1_9AGAR</name>
<evidence type="ECO:0000256" key="8">
    <source>
        <dbReference type="ARBA" id="ARBA00022989"/>
    </source>
</evidence>
<dbReference type="Pfam" id="PF00067">
    <property type="entry name" value="p450"/>
    <property type="match status" value="1"/>
</dbReference>
<evidence type="ECO:0000256" key="12">
    <source>
        <dbReference type="ARBA" id="ARBA00023136"/>
    </source>
</evidence>
<dbReference type="EMBL" id="CAVNYO010000109">
    <property type="protein sequence ID" value="CAK5266468.1"/>
    <property type="molecule type" value="Genomic_DNA"/>
</dbReference>
<keyword evidence="5 13" id="KW-0349">Heme</keyword>
<dbReference type="GO" id="GO:0016705">
    <property type="term" value="F:oxidoreductase activity, acting on paired donors, with incorporation or reduction of molecular oxygen"/>
    <property type="evidence" value="ECO:0007669"/>
    <property type="project" value="InterPro"/>
</dbReference>
<evidence type="ECO:0000256" key="4">
    <source>
        <dbReference type="ARBA" id="ARBA00010617"/>
    </source>
</evidence>
<evidence type="ECO:0000256" key="7">
    <source>
        <dbReference type="ARBA" id="ARBA00022723"/>
    </source>
</evidence>
<dbReference type="AlphaFoldDB" id="A0AAD2Q1R1"/>
<keyword evidence="11" id="KW-0503">Monooxygenase</keyword>
<dbReference type="GO" id="GO:0005506">
    <property type="term" value="F:iron ion binding"/>
    <property type="evidence" value="ECO:0007669"/>
    <property type="project" value="InterPro"/>
</dbReference>
<feature type="binding site" description="axial binding residue" evidence="13">
    <location>
        <position position="476"/>
    </location>
    <ligand>
        <name>heme</name>
        <dbReference type="ChEBI" id="CHEBI:30413"/>
    </ligand>
    <ligandPart>
        <name>Fe</name>
        <dbReference type="ChEBI" id="CHEBI:18248"/>
    </ligandPart>
</feature>
<keyword evidence="15" id="KW-1185">Reference proteome</keyword>
<dbReference type="PRINTS" id="PR00385">
    <property type="entry name" value="P450"/>
</dbReference>
<reference evidence="14" key="1">
    <citation type="submission" date="2023-11" db="EMBL/GenBank/DDBJ databases">
        <authorList>
            <person name="De Vega J J."/>
            <person name="De Vega J J."/>
        </authorList>
    </citation>
    <scope>NUCLEOTIDE SEQUENCE</scope>
</reference>
<proteinExistence type="inferred from homology"/>
<dbReference type="PRINTS" id="PR00465">
    <property type="entry name" value="EP450IV"/>
</dbReference>
<evidence type="ECO:0000256" key="6">
    <source>
        <dbReference type="ARBA" id="ARBA00022692"/>
    </source>
</evidence>
<evidence type="ECO:0000256" key="11">
    <source>
        <dbReference type="ARBA" id="ARBA00023033"/>
    </source>
</evidence>
<organism evidence="14 15">
    <name type="scientific">Mycena citricolor</name>
    <dbReference type="NCBI Taxonomy" id="2018698"/>
    <lineage>
        <taxon>Eukaryota</taxon>
        <taxon>Fungi</taxon>
        <taxon>Dikarya</taxon>
        <taxon>Basidiomycota</taxon>
        <taxon>Agaricomycotina</taxon>
        <taxon>Agaricomycetes</taxon>
        <taxon>Agaricomycetidae</taxon>
        <taxon>Agaricales</taxon>
        <taxon>Marasmiineae</taxon>
        <taxon>Mycenaceae</taxon>
        <taxon>Mycena</taxon>
    </lineage>
</organism>
<keyword evidence="7 13" id="KW-0479">Metal-binding</keyword>
<evidence type="ECO:0000256" key="10">
    <source>
        <dbReference type="ARBA" id="ARBA00023004"/>
    </source>
</evidence>
<evidence type="ECO:0000256" key="9">
    <source>
        <dbReference type="ARBA" id="ARBA00023002"/>
    </source>
</evidence>
<keyword evidence="8" id="KW-1133">Transmembrane helix</keyword>
<comment type="pathway">
    <text evidence="3">Secondary metabolite biosynthesis; terpenoid biosynthesis.</text>
</comment>
<evidence type="ECO:0000313" key="15">
    <source>
        <dbReference type="Proteomes" id="UP001295794"/>
    </source>
</evidence>
<evidence type="ECO:0008006" key="16">
    <source>
        <dbReference type="Google" id="ProtNLM"/>
    </source>
</evidence>
<accession>A0AAD2Q1R1</accession>
<keyword evidence="10 13" id="KW-0408">Iron</keyword>
<dbReference type="Proteomes" id="UP001295794">
    <property type="component" value="Unassembled WGS sequence"/>
</dbReference>
<evidence type="ECO:0000313" key="14">
    <source>
        <dbReference type="EMBL" id="CAK5266468.1"/>
    </source>
</evidence>
<comment type="subcellular location">
    <subcellularLocation>
        <location evidence="2">Membrane</location>
    </subcellularLocation>
</comment>
<evidence type="ECO:0000256" key="2">
    <source>
        <dbReference type="ARBA" id="ARBA00004370"/>
    </source>
</evidence>
<protein>
    <recommendedName>
        <fullName evidence="16">Cytochrome P450</fullName>
    </recommendedName>
</protein>
<evidence type="ECO:0000256" key="1">
    <source>
        <dbReference type="ARBA" id="ARBA00001971"/>
    </source>
</evidence>
<comment type="similarity">
    <text evidence="4">Belongs to the cytochrome P450 family.</text>
</comment>
<dbReference type="GO" id="GO:0016020">
    <property type="term" value="C:membrane"/>
    <property type="evidence" value="ECO:0007669"/>
    <property type="project" value="UniProtKB-SubCell"/>
</dbReference>
<dbReference type="Gene3D" id="1.10.630.10">
    <property type="entry name" value="Cytochrome P450"/>
    <property type="match status" value="1"/>
</dbReference>
<evidence type="ECO:0000256" key="5">
    <source>
        <dbReference type="ARBA" id="ARBA00022617"/>
    </source>
</evidence>
<comment type="caution">
    <text evidence="14">The sequence shown here is derived from an EMBL/GenBank/DDBJ whole genome shotgun (WGS) entry which is preliminary data.</text>
</comment>
<dbReference type="PANTHER" id="PTHR24305:SF166">
    <property type="entry name" value="CYTOCHROME P450 12A4, MITOCHONDRIAL-RELATED"/>
    <property type="match status" value="1"/>
</dbReference>
<comment type="cofactor">
    <cofactor evidence="1 13">
        <name>heme</name>
        <dbReference type="ChEBI" id="CHEBI:30413"/>
    </cofactor>
</comment>
<evidence type="ECO:0000256" key="13">
    <source>
        <dbReference type="PIRSR" id="PIRSR602403-1"/>
    </source>
</evidence>
<dbReference type="PANTHER" id="PTHR24305">
    <property type="entry name" value="CYTOCHROME P450"/>
    <property type="match status" value="1"/>
</dbReference>
<gene>
    <name evidence="14" type="ORF">MYCIT1_LOCUS8218</name>
</gene>
<dbReference type="InterPro" id="IPR050121">
    <property type="entry name" value="Cytochrome_P450_monoxygenase"/>
</dbReference>
<keyword evidence="12" id="KW-0472">Membrane</keyword>
<keyword evidence="9" id="KW-0560">Oxidoreductase</keyword>
<sequence>MISSILIPTVATLLASVACYALKVWYTNWTSPLRFIDGPPCANPFLGHFALVFDVPDITDKWREKYGPTFMAKGIFGEDDLHTMDVKAVSHILSHGAIYQKPYAVLSALRVILGEGILSVEQDPHKRQVTWMLHYSPAFGPQQLRLMNEVFVEKAISELCDMLAKEVDIAGGQLTANISDWFRQLTLDIIGEAGFGYHFNSLKSGGKDEAELSTVFARLLNDPNVNFNAAFRAAQVAIPVLRALPLPGWTVTRYANKKLHAIGRELLHKSKAECAALGSNDLGSGRDLLSILVKANMSSDVPASQRMSDAEVIAQIPTFFLAGHETSSLALAWAVHALSHNQTVQDKLRQELLSLSTDTPTMDELDAFPFLENVLRETMRLYAPAVSAQRAAMADDVLPLDKLYVDRNGVKHDTLPIRKGQVCTISILAINTSKELWGEDALEFRPDRWNNLPEAVHAIPGVWAHQLTFLAGPHSCMGFRFTIVEQKAILFGLLRNFVFFPASDEVKPAISTTFQRPISYVSGSAEAGLVSTGGLRITIRSYKGGVHA</sequence>
<keyword evidence="6" id="KW-0812">Transmembrane</keyword>
<evidence type="ECO:0000256" key="3">
    <source>
        <dbReference type="ARBA" id="ARBA00004721"/>
    </source>
</evidence>
<dbReference type="SUPFAM" id="SSF48264">
    <property type="entry name" value="Cytochrome P450"/>
    <property type="match status" value="1"/>
</dbReference>
<dbReference type="GO" id="GO:0004497">
    <property type="term" value="F:monooxygenase activity"/>
    <property type="evidence" value="ECO:0007669"/>
    <property type="project" value="UniProtKB-KW"/>
</dbReference>
<dbReference type="InterPro" id="IPR001128">
    <property type="entry name" value="Cyt_P450"/>
</dbReference>